<dbReference type="InterPro" id="IPR023313">
    <property type="entry name" value="UBQ-conjugating_AS"/>
</dbReference>
<comment type="function">
    <text evidence="6">Accepts the ubiquitin from the E1 complex and catalyzes its covalent attachment to other proteins. Involved in the formation of multiubiquitin chains. Signal the protein for selective degradation.</text>
</comment>
<evidence type="ECO:0000256" key="8">
    <source>
        <dbReference type="RuleBase" id="RU362109"/>
    </source>
</evidence>
<keyword evidence="4 8" id="KW-0833">Ubl conjugation pathway</keyword>
<dbReference type="EMBL" id="BPVZ01000053">
    <property type="protein sequence ID" value="GKV19603.1"/>
    <property type="molecule type" value="Genomic_DNA"/>
</dbReference>
<evidence type="ECO:0000313" key="11">
    <source>
        <dbReference type="Proteomes" id="UP001054252"/>
    </source>
</evidence>
<dbReference type="GO" id="GO:0005524">
    <property type="term" value="F:ATP binding"/>
    <property type="evidence" value="ECO:0007669"/>
    <property type="project" value="UniProtKB-UniRule"/>
</dbReference>
<dbReference type="Gene3D" id="3.10.110.10">
    <property type="entry name" value="Ubiquitin Conjugating Enzyme"/>
    <property type="match status" value="1"/>
</dbReference>
<evidence type="ECO:0000256" key="3">
    <source>
        <dbReference type="ARBA" id="ARBA00022741"/>
    </source>
</evidence>
<proteinExistence type="inferred from homology"/>
<keyword evidence="5 8" id="KW-0067">ATP-binding</keyword>
<evidence type="ECO:0000256" key="1">
    <source>
        <dbReference type="ARBA" id="ARBA00012486"/>
    </source>
</evidence>
<reference evidence="10 11" key="1">
    <citation type="journal article" date="2021" name="Commun. Biol.">
        <title>The genome of Shorea leprosula (Dipterocarpaceae) highlights the ecological relevance of drought in aseasonal tropical rainforests.</title>
        <authorList>
            <person name="Ng K.K.S."/>
            <person name="Kobayashi M.J."/>
            <person name="Fawcett J.A."/>
            <person name="Hatakeyama M."/>
            <person name="Paape T."/>
            <person name="Ng C.H."/>
            <person name="Ang C.C."/>
            <person name="Tnah L.H."/>
            <person name="Lee C.T."/>
            <person name="Nishiyama T."/>
            <person name="Sese J."/>
            <person name="O'Brien M.J."/>
            <person name="Copetti D."/>
            <person name="Mohd Noor M.I."/>
            <person name="Ong R.C."/>
            <person name="Putra M."/>
            <person name="Sireger I.Z."/>
            <person name="Indrioko S."/>
            <person name="Kosugi Y."/>
            <person name="Izuno A."/>
            <person name="Isagi Y."/>
            <person name="Lee S.L."/>
            <person name="Shimizu K.K."/>
        </authorList>
    </citation>
    <scope>NUCLEOTIDE SEQUENCE [LARGE SCALE GENOMIC DNA]</scope>
    <source>
        <strain evidence="10">214</strain>
    </source>
</reference>
<dbReference type="Proteomes" id="UP001054252">
    <property type="component" value="Unassembled WGS sequence"/>
</dbReference>
<feature type="active site" description="Glycyl thioester intermediate" evidence="7">
    <location>
        <position position="90"/>
    </location>
</feature>
<dbReference type="EC" id="2.3.2.23" evidence="1"/>
<keyword evidence="2" id="KW-0808">Transferase</keyword>
<dbReference type="InterPro" id="IPR016135">
    <property type="entry name" value="UBQ-conjugating_enzyme/RWD"/>
</dbReference>
<evidence type="ECO:0000256" key="5">
    <source>
        <dbReference type="ARBA" id="ARBA00022840"/>
    </source>
</evidence>
<keyword evidence="11" id="KW-1185">Reference proteome</keyword>
<dbReference type="FunFam" id="3.10.110.10:FF:000025">
    <property type="entry name" value="ubiquitin-conjugating enzyme E2 7"/>
    <property type="match status" value="1"/>
</dbReference>
<evidence type="ECO:0000256" key="4">
    <source>
        <dbReference type="ARBA" id="ARBA00022786"/>
    </source>
</evidence>
<dbReference type="GO" id="GO:0061631">
    <property type="term" value="F:ubiquitin conjugating enzyme activity"/>
    <property type="evidence" value="ECO:0007669"/>
    <property type="project" value="UniProtKB-EC"/>
</dbReference>
<dbReference type="SUPFAM" id="SSF54495">
    <property type="entry name" value="UBC-like"/>
    <property type="match status" value="1"/>
</dbReference>
<gene>
    <name evidence="10" type="ORF">SLEP1_g29837</name>
</gene>
<dbReference type="PROSITE" id="PS50127">
    <property type="entry name" value="UBC_2"/>
    <property type="match status" value="1"/>
</dbReference>
<evidence type="ECO:0000256" key="2">
    <source>
        <dbReference type="ARBA" id="ARBA00022679"/>
    </source>
</evidence>
<dbReference type="AlphaFoldDB" id="A0AAV5K4C8"/>
<dbReference type="CDD" id="cd23795">
    <property type="entry name" value="UBCc_UBE2G1"/>
    <property type="match status" value="1"/>
</dbReference>
<protein>
    <recommendedName>
        <fullName evidence="1">E2 ubiquitin-conjugating enzyme</fullName>
        <ecNumber evidence="1">2.3.2.23</ecNumber>
    </recommendedName>
</protein>
<feature type="domain" description="UBC core" evidence="9">
    <location>
        <begin position="5"/>
        <end position="165"/>
    </location>
</feature>
<dbReference type="SMART" id="SM00212">
    <property type="entry name" value="UBCc"/>
    <property type="match status" value="1"/>
</dbReference>
<name>A0AAV5K4C8_9ROSI</name>
<dbReference type="InterPro" id="IPR000608">
    <property type="entry name" value="UBC"/>
</dbReference>
<evidence type="ECO:0000256" key="7">
    <source>
        <dbReference type="PROSITE-ProRule" id="PRU10133"/>
    </source>
</evidence>
<dbReference type="InterPro" id="IPR050113">
    <property type="entry name" value="Ub_conjugating_enzyme"/>
</dbReference>
<evidence type="ECO:0000256" key="6">
    <source>
        <dbReference type="ARBA" id="ARBA00059368"/>
    </source>
</evidence>
<evidence type="ECO:0000259" key="9">
    <source>
        <dbReference type="PROSITE" id="PS50127"/>
    </source>
</evidence>
<comment type="caution">
    <text evidence="10">The sequence shown here is derived from an EMBL/GenBank/DDBJ whole genome shotgun (WGS) entry which is preliminary data.</text>
</comment>
<dbReference type="Pfam" id="PF00179">
    <property type="entry name" value="UQ_con"/>
    <property type="match status" value="1"/>
</dbReference>
<comment type="similarity">
    <text evidence="8">Belongs to the ubiquitin-conjugating enzyme family.</text>
</comment>
<keyword evidence="3 8" id="KW-0547">Nucleotide-binding</keyword>
<accession>A0AAV5K4C8</accession>
<sequence>MASSHASLLLQKQLKYLNETPVEGFSAGLTQENNIFEWTVTIMGPLDTLYDGGIFNATMSFPFDYPFSPPTLKFTSEIWHPNIYPDGTVCISILHPPGDDPSGYELATERWSPVHSVETIALSIISLLCSPNVDSPANLDAAIQWRKHRDEFKKKVQRCVEKSLLANGI</sequence>
<dbReference type="PANTHER" id="PTHR24067">
    <property type="entry name" value="UBIQUITIN-CONJUGATING ENZYME E2"/>
    <property type="match status" value="1"/>
</dbReference>
<dbReference type="PROSITE" id="PS00183">
    <property type="entry name" value="UBC_1"/>
    <property type="match status" value="1"/>
</dbReference>
<organism evidence="10 11">
    <name type="scientific">Rubroshorea leprosula</name>
    <dbReference type="NCBI Taxonomy" id="152421"/>
    <lineage>
        <taxon>Eukaryota</taxon>
        <taxon>Viridiplantae</taxon>
        <taxon>Streptophyta</taxon>
        <taxon>Embryophyta</taxon>
        <taxon>Tracheophyta</taxon>
        <taxon>Spermatophyta</taxon>
        <taxon>Magnoliopsida</taxon>
        <taxon>eudicotyledons</taxon>
        <taxon>Gunneridae</taxon>
        <taxon>Pentapetalae</taxon>
        <taxon>rosids</taxon>
        <taxon>malvids</taxon>
        <taxon>Malvales</taxon>
        <taxon>Dipterocarpaceae</taxon>
        <taxon>Rubroshorea</taxon>
    </lineage>
</organism>
<evidence type="ECO:0000313" key="10">
    <source>
        <dbReference type="EMBL" id="GKV19603.1"/>
    </source>
</evidence>